<evidence type="ECO:0000259" key="4">
    <source>
        <dbReference type="PROSITE" id="PS50956"/>
    </source>
</evidence>
<dbReference type="PANTHER" id="PTHR30154:SF34">
    <property type="entry name" value="TRANSCRIPTIONAL REGULATOR AZLB"/>
    <property type="match status" value="1"/>
</dbReference>
<evidence type="ECO:0000313" key="5">
    <source>
        <dbReference type="EMBL" id="ANQ15424.1"/>
    </source>
</evidence>
<dbReference type="Pfam" id="PF01037">
    <property type="entry name" value="AsnC_trans_reg"/>
    <property type="match status" value="1"/>
</dbReference>
<dbReference type="EMBL" id="CP016346">
    <property type="protein sequence ID" value="ANQ15424.1"/>
    <property type="molecule type" value="Genomic_DNA"/>
</dbReference>
<dbReference type="Gene3D" id="3.30.70.920">
    <property type="match status" value="1"/>
</dbReference>
<evidence type="ECO:0000313" key="6">
    <source>
        <dbReference type="Proteomes" id="UP000092741"/>
    </source>
</evidence>
<keyword evidence="3" id="KW-0804">Transcription</keyword>
<dbReference type="SMART" id="SM00344">
    <property type="entry name" value="HTH_ASNC"/>
    <property type="match status" value="1"/>
</dbReference>
<keyword evidence="6" id="KW-1185">Reference proteome</keyword>
<dbReference type="Gene3D" id="1.10.10.10">
    <property type="entry name" value="Winged helix-like DNA-binding domain superfamily/Winged helix DNA-binding domain"/>
    <property type="match status" value="1"/>
</dbReference>
<name>A0AAN1CY95_VIBNA</name>
<dbReference type="AlphaFoldDB" id="A0AAN1CY95"/>
<keyword evidence="2" id="KW-0238">DNA-binding</keyword>
<dbReference type="SUPFAM" id="SSF46785">
    <property type="entry name" value="Winged helix' DNA-binding domain"/>
    <property type="match status" value="1"/>
</dbReference>
<evidence type="ECO:0000256" key="2">
    <source>
        <dbReference type="ARBA" id="ARBA00023125"/>
    </source>
</evidence>
<dbReference type="InterPro" id="IPR036390">
    <property type="entry name" value="WH_DNA-bd_sf"/>
</dbReference>
<dbReference type="PANTHER" id="PTHR30154">
    <property type="entry name" value="LEUCINE-RESPONSIVE REGULATORY PROTEIN"/>
    <property type="match status" value="1"/>
</dbReference>
<proteinExistence type="predicted"/>
<keyword evidence="1" id="KW-0805">Transcription regulation</keyword>
<gene>
    <name evidence="5" type="ORF">BA890_22240</name>
</gene>
<sequence>MDSIDHIDRQLIGHLRMNARLPVAWLAKTVGVSRATIQNRMTRLEKRGIINGYTTLVSSGVNEQLAMVRALMSIVLERDTSRKVRAELMSEPCVCAIHSTNGRWDMVLELQARSLEEFDSVLCRIREINGISTSETSILLSSHRIGNQHI</sequence>
<dbReference type="InterPro" id="IPR011008">
    <property type="entry name" value="Dimeric_a/b-barrel"/>
</dbReference>
<dbReference type="InterPro" id="IPR019887">
    <property type="entry name" value="Tscrpt_reg_AsnC/Lrp_C"/>
</dbReference>
<dbReference type="GO" id="GO:0043200">
    <property type="term" value="P:response to amino acid"/>
    <property type="evidence" value="ECO:0007669"/>
    <property type="project" value="TreeGrafter"/>
</dbReference>
<dbReference type="RefSeq" id="WP_020334215.1">
    <property type="nucleotide sequence ID" value="NZ_ATFJ01000017.1"/>
</dbReference>
<dbReference type="InterPro" id="IPR036388">
    <property type="entry name" value="WH-like_DNA-bd_sf"/>
</dbReference>
<organism evidence="5 6">
    <name type="scientific">Vibrio natriegens NBRC 15636 = ATCC 14048 = DSM 759</name>
    <dbReference type="NCBI Taxonomy" id="1219067"/>
    <lineage>
        <taxon>Bacteria</taxon>
        <taxon>Pseudomonadati</taxon>
        <taxon>Pseudomonadota</taxon>
        <taxon>Gammaproteobacteria</taxon>
        <taxon>Vibrionales</taxon>
        <taxon>Vibrionaceae</taxon>
        <taxon>Vibrio</taxon>
    </lineage>
</organism>
<evidence type="ECO:0000256" key="3">
    <source>
        <dbReference type="ARBA" id="ARBA00023163"/>
    </source>
</evidence>
<dbReference type="GeneID" id="70914806"/>
<feature type="domain" description="HTH asnC-type" evidence="4">
    <location>
        <begin position="4"/>
        <end position="64"/>
    </location>
</feature>
<dbReference type="GO" id="GO:0043565">
    <property type="term" value="F:sequence-specific DNA binding"/>
    <property type="evidence" value="ECO:0007669"/>
    <property type="project" value="InterPro"/>
</dbReference>
<dbReference type="SUPFAM" id="SSF54909">
    <property type="entry name" value="Dimeric alpha+beta barrel"/>
    <property type="match status" value="1"/>
</dbReference>
<dbReference type="InterPro" id="IPR019888">
    <property type="entry name" value="Tscrpt_reg_AsnC-like"/>
</dbReference>
<evidence type="ECO:0000256" key="1">
    <source>
        <dbReference type="ARBA" id="ARBA00023015"/>
    </source>
</evidence>
<dbReference type="PRINTS" id="PR00033">
    <property type="entry name" value="HTHASNC"/>
</dbReference>
<dbReference type="KEGG" id="vna:PN96_18390"/>
<dbReference type="PROSITE" id="PS50956">
    <property type="entry name" value="HTH_ASNC_2"/>
    <property type="match status" value="1"/>
</dbReference>
<dbReference type="Proteomes" id="UP000092741">
    <property type="component" value="Chromosome 2"/>
</dbReference>
<dbReference type="InterPro" id="IPR000485">
    <property type="entry name" value="AsnC-type_HTH_dom"/>
</dbReference>
<accession>A0AAN1CY95</accession>
<protein>
    <submittedName>
        <fullName evidence="5">AsnC family transcriptional regulator</fullName>
    </submittedName>
</protein>
<dbReference type="Pfam" id="PF13404">
    <property type="entry name" value="HTH_AsnC-type"/>
    <property type="match status" value="1"/>
</dbReference>
<dbReference type="GO" id="GO:0005829">
    <property type="term" value="C:cytosol"/>
    <property type="evidence" value="ECO:0007669"/>
    <property type="project" value="TreeGrafter"/>
</dbReference>
<reference evidence="5 6" key="1">
    <citation type="submission" date="2016-07" db="EMBL/GenBank/DDBJ databases">
        <title>Developing Vibrio natriegens as a novel, fast-growing host for biotechnology.</title>
        <authorList>
            <person name="Weinstock M.T."/>
            <person name="Hesek E.D."/>
            <person name="Wilson C.M."/>
            <person name="Gibson D.G."/>
        </authorList>
    </citation>
    <scope>NUCLEOTIDE SEQUENCE [LARGE SCALE GENOMIC DNA]</scope>
    <source>
        <strain evidence="5 6">ATCC 14048</strain>
    </source>
</reference>